<dbReference type="AlphaFoldDB" id="A0A391NQA3"/>
<evidence type="ECO:0000313" key="2">
    <source>
        <dbReference type="EMBL" id="GCA63647.1"/>
    </source>
</evidence>
<dbReference type="EMBL" id="BDIP01004368">
    <property type="protein sequence ID" value="GCA63647.1"/>
    <property type="molecule type" value="Genomic_DNA"/>
</dbReference>
<proteinExistence type="predicted"/>
<accession>A0A391NQA3</accession>
<feature type="region of interest" description="Disordered" evidence="1">
    <location>
        <begin position="62"/>
        <end position="112"/>
    </location>
</feature>
<keyword evidence="3" id="KW-1185">Reference proteome</keyword>
<feature type="compositionally biased region" description="Low complexity" evidence="1">
    <location>
        <begin position="10"/>
        <end position="26"/>
    </location>
</feature>
<sequence>MGIGGSRYPSSPSDTGGDTNTGTSSGVDRGSIDTSSSSSLSTLLSASPLDISAPLESAERLLDPLESGVLESDTRESEAAGERVTSGNEDDMPSSGAGVEEDPLFDASRYNT</sequence>
<comment type="caution">
    <text evidence="2">The sequence shown here is derived from an EMBL/GenBank/DDBJ whole genome shotgun (WGS) entry which is preliminary data.</text>
</comment>
<evidence type="ECO:0000313" key="3">
    <source>
        <dbReference type="Proteomes" id="UP000265618"/>
    </source>
</evidence>
<reference evidence="2 3" key="1">
    <citation type="journal article" date="2018" name="PLoS ONE">
        <title>The draft genome of Kipferlia bialata reveals reductive genome evolution in fornicate parasites.</title>
        <authorList>
            <person name="Tanifuji G."/>
            <person name="Takabayashi S."/>
            <person name="Kume K."/>
            <person name="Takagi M."/>
            <person name="Nakayama T."/>
            <person name="Kamikawa R."/>
            <person name="Inagaki Y."/>
            <person name="Hashimoto T."/>
        </authorList>
    </citation>
    <scope>NUCLEOTIDE SEQUENCE [LARGE SCALE GENOMIC DNA]</scope>
    <source>
        <strain evidence="2">NY0173</strain>
    </source>
</reference>
<feature type="region of interest" description="Disordered" evidence="1">
    <location>
        <begin position="1"/>
        <end position="48"/>
    </location>
</feature>
<organism evidence="2 3">
    <name type="scientific">Kipferlia bialata</name>
    <dbReference type="NCBI Taxonomy" id="797122"/>
    <lineage>
        <taxon>Eukaryota</taxon>
        <taxon>Metamonada</taxon>
        <taxon>Carpediemonas-like organisms</taxon>
        <taxon>Kipferlia</taxon>
    </lineage>
</organism>
<evidence type="ECO:0000256" key="1">
    <source>
        <dbReference type="SAM" id="MobiDB-lite"/>
    </source>
</evidence>
<dbReference type="Proteomes" id="UP000265618">
    <property type="component" value="Unassembled WGS sequence"/>
</dbReference>
<feature type="compositionally biased region" description="Basic and acidic residues" evidence="1">
    <location>
        <begin position="72"/>
        <end position="81"/>
    </location>
</feature>
<protein>
    <submittedName>
        <fullName evidence="2">Uncharacterized protein</fullName>
    </submittedName>
</protein>
<feature type="compositionally biased region" description="Low complexity" evidence="1">
    <location>
        <begin position="35"/>
        <end position="48"/>
    </location>
</feature>
<name>A0A391NQA3_9EUKA</name>
<gene>
    <name evidence="2" type="ORF">KIPB_011095</name>
</gene>